<evidence type="ECO:0000313" key="2">
    <source>
        <dbReference type="EMBL" id="NMO77556.1"/>
    </source>
</evidence>
<dbReference type="NCBIfam" id="NF033529">
    <property type="entry name" value="transpos_ISLre2"/>
    <property type="match status" value="1"/>
</dbReference>
<accession>A0A7Y0K846</accession>
<sequence>MNQCNTKMPSLKELEKTLFRTLQMTFQEILVQTLENWDLEIAQQRDKRRFALRDKREIRVDTAFGAVELKRNYYFDRVTKKYICLLDHYLQFQGNKGFSPLLEEWGLELATNGSSYRKAVETFEQFLGYSAMSHEALRQHLLHTSVLPAKEKRPFQKVLFVEVDGLYVKSQEKKKRGWELKFAAVHEGWKENGKRVRLRNKRHFLYEEKEPFWEAFETFLQNHYAYDPTQTLLIINGDGAGWITACREYFRERAFFTMDRFHVARSMKQLMKSHPRYRYMKRALRNYQVETLLLELNSAVGTMDTPEKEEKLEHFLAFLTHHQETIKDYRSWLQEKGVDTTAYRPMGSAEAMMNQLAKRLKNGRAWSKKGVMSMARLWIGLKDDLSIQTIYGKWEKATEKSKKEHRPKRKIPTKLVTETVRQNMPYLNQAIGKPVHFALQGLKGF</sequence>
<keyword evidence="3" id="KW-1185">Reference proteome</keyword>
<gene>
    <name evidence="2" type="ORF">HHU08_11175</name>
</gene>
<dbReference type="InterPro" id="IPR009620">
    <property type="entry name" value="UPF0236"/>
</dbReference>
<dbReference type="Proteomes" id="UP000588491">
    <property type="component" value="Unassembled WGS sequence"/>
</dbReference>
<dbReference type="RefSeq" id="WP_169188460.1">
    <property type="nucleotide sequence ID" value="NZ_JABBPK010000001.1"/>
</dbReference>
<organism evidence="2 3">
    <name type="scientific">Niallia alba</name>
    <dbReference type="NCBI Taxonomy" id="2729105"/>
    <lineage>
        <taxon>Bacteria</taxon>
        <taxon>Bacillati</taxon>
        <taxon>Bacillota</taxon>
        <taxon>Bacilli</taxon>
        <taxon>Bacillales</taxon>
        <taxon>Bacillaceae</taxon>
        <taxon>Niallia</taxon>
    </lineage>
</organism>
<comment type="similarity">
    <text evidence="1">Belongs to the UPF0236 family.</text>
</comment>
<name>A0A7Y0K846_9BACI</name>
<evidence type="ECO:0000313" key="3">
    <source>
        <dbReference type="Proteomes" id="UP000588491"/>
    </source>
</evidence>
<evidence type="ECO:0000256" key="1">
    <source>
        <dbReference type="ARBA" id="ARBA00006539"/>
    </source>
</evidence>
<proteinExistence type="inferred from homology"/>
<reference evidence="2 3" key="1">
    <citation type="submission" date="2020-04" db="EMBL/GenBank/DDBJ databases">
        <title>Bacillus sp. UniB3 isolated from commercial digestive syrup.</title>
        <authorList>
            <person name="Thorat V."/>
            <person name="Kirdat K."/>
            <person name="Tiwarekar B."/>
            <person name="Yadav A."/>
        </authorList>
    </citation>
    <scope>NUCLEOTIDE SEQUENCE [LARGE SCALE GENOMIC DNA]</scope>
    <source>
        <strain evidence="2 3">UniB3</strain>
    </source>
</reference>
<protein>
    <submittedName>
        <fullName evidence="2">ISLre2 family transposase</fullName>
    </submittedName>
</protein>
<dbReference type="AlphaFoldDB" id="A0A7Y0K846"/>
<dbReference type="EMBL" id="JABBPK010000001">
    <property type="protein sequence ID" value="NMO77556.1"/>
    <property type="molecule type" value="Genomic_DNA"/>
</dbReference>
<comment type="caution">
    <text evidence="2">The sequence shown here is derived from an EMBL/GenBank/DDBJ whole genome shotgun (WGS) entry which is preliminary data.</text>
</comment>
<dbReference type="Pfam" id="PF06782">
    <property type="entry name" value="UPF0236"/>
    <property type="match status" value="1"/>
</dbReference>